<dbReference type="PANTHER" id="PTHR40446">
    <property type="entry name" value="N-ACETYLGLUCOSAMINE-1-PHOSPHODIESTER ALPHA-N-ACETYLGLUCOSAMINIDASE"/>
    <property type="match status" value="1"/>
</dbReference>
<dbReference type="EMBL" id="CP026520">
    <property type="protein sequence ID" value="QAV16646.1"/>
    <property type="molecule type" value="Genomic_DNA"/>
</dbReference>
<name>A0A410WQD6_9BACL</name>
<dbReference type="InterPro" id="IPR036582">
    <property type="entry name" value="Mao_N_sf"/>
</dbReference>
<protein>
    <submittedName>
        <fullName evidence="5">Copper amine oxidase</fullName>
    </submittedName>
    <submittedName>
        <fullName evidence="4">Stalk domain-containing protein</fullName>
    </submittedName>
</protein>
<dbReference type="Proteomes" id="UP000288943">
    <property type="component" value="Chromosome"/>
</dbReference>
<dbReference type="Gene3D" id="3.30.457.10">
    <property type="entry name" value="Copper amine oxidase-like, N-terminal domain"/>
    <property type="match status" value="1"/>
</dbReference>
<reference evidence="5 6" key="1">
    <citation type="submission" date="2018-01" db="EMBL/GenBank/DDBJ databases">
        <title>The whole genome sequencing and assembly of Paenibacillus chitinolyticus KCCM 41400 strain.</title>
        <authorList>
            <person name="Kim J.-Y."/>
            <person name="Park M.-K."/>
            <person name="Lee Y.-J."/>
            <person name="Yi H."/>
            <person name="Bahn Y.-S."/>
            <person name="Kim J.F."/>
            <person name="Lee D.-W."/>
        </authorList>
    </citation>
    <scope>NUCLEOTIDE SEQUENCE [LARGE SCALE GENOMIC DNA]</scope>
    <source>
        <strain evidence="5 6">KCCM 41400</strain>
    </source>
</reference>
<dbReference type="SUPFAM" id="SSF55383">
    <property type="entry name" value="Copper amine oxidase, domain N"/>
    <property type="match status" value="1"/>
</dbReference>
<organism evidence="5 6">
    <name type="scientific">Paenibacillus chitinolyticus</name>
    <dbReference type="NCBI Taxonomy" id="79263"/>
    <lineage>
        <taxon>Bacteria</taxon>
        <taxon>Bacillati</taxon>
        <taxon>Bacillota</taxon>
        <taxon>Bacilli</taxon>
        <taxon>Bacillales</taxon>
        <taxon>Paenibacillaceae</taxon>
        <taxon>Paenibacillus</taxon>
    </lineage>
</organism>
<dbReference type="OrthoDB" id="9809781at2"/>
<dbReference type="KEGG" id="pchi:PC41400_02615"/>
<sequence>MRFTNKLWRSTLAFVVAFQVVVSLPVPTFAADPTVTLKSESILTSGAVMKKYVWNFTRSNKKVSATANVVEVDLTNPYVKLDVIAGKNNQFTDKQTVATMAKAAGAVAAVNGDFFNTQAEGVPLGPQITNGQIMSTPSNKMSGLYAFGITKDNKPVIDLFAFQGAVKAKDGTSFELGGINKTYYWYDDGTHSHTDGLFMYTDAWGQVDRSNDGKSVPTEVLVQDGVIKQIAPDTVIKIEPPKNGYILRAAGKSAQFVKEHLKVGDPLTTDYAFINQRTGTAYANDAFKTMIGGHSILVDGAKATSFSRDVSSLGGYRSRTGVGYSQDMKKAYLVTADKNDNSAGMSLQEFQRFLIQIGAYKAMNLDGGGSTQMVERPLGTNNIQLAHVTEYGTQRAVVNALGVFSTAPKGQPKGFTMKGDTELFLNEKATFTFSGYDEYYNPIVSDSVQPTWSVSNNLGKFDGNAFIPTSFGSGKITATTGAGSSNLDVKVIRRADISSMKVSKASGQGLVAGGSYNLSVTATTKSGKTKEISPASLEWEVLGVKGEVKNGVLKVDSLEGSKNAQVIARYDGYSSMLNIPLGNESMWYNLDDKSILTTSESYPAEVDTKLSIVKNESGNNSLQLAYDFTKGSGNKASYAVFNNNGAQLYGYPQTINLKVKGDESQNWLRAEVIDADGKKELVELAKNINWQGWKSISANLSGLNLKYPLTLRSIYVVNPEQGQDERALQGKIELDDISFSYPNYDTPSGSLNKVTLQIGNQMATVNGKSYWLEQAPINDRGNTLVPTRFVSEALGAKVLWNQDALRATVVKDGNIVDMWNNELDLITNGKRVTAEVPPRIMNNLTMVPLRLLTETLGWKVTWNQAEQIVNLQ</sequence>
<keyword evidence="1" id="KW-0732">Signal</keyword>
<dbReference type="AlphaFoldDB" id="A0A410WQD6"/>
<dbReference type="InterPro" id="IPR012854">
    <property type="entry name" value="Cu_amine_oxidase-like_N"/>
</dbReference>
<feature type="domain" description="Phosphodiester glycosidase" evidence="3">
    <location>
        <begin position="241"/>
        <end position="404"/>
    </location>
</feature>
<feature type="signal peptide" evidence="1">
    <location>
        <begin position="1"/>
        <end position="30"/>
    </location>
</feature>
<keyword evidence="7" id="KW-1185">Reference proteome</keyword>
<dbReference type="InterPro" id="IPR018711">
    <property type="entry name" value="NAGPA"/>
</dbReference>
<evidence type="ECO:0000313" key="4">
    <source>
        <dbReference type="EMBL" id="MCY9596064.1"/>
    </source>
</evidence>
<dbReference type="GeneID" id="95373706"/>
<feature type="chain" id="PRO_5019341409" evidence="1">
    <location>
        <begin position="31"/>
        <end position="872"/>
    </location>
</feature>
<evidence type="ECO:0000313" key="5">
    <source>
        <dbReference type="EMBL" id="QAV16646.1"/>
    </source>
</evidence>
<evidence type="ECO:0000313" key="6">
    <source>
        <dbReference type="Proteomes" id="UP000288943"/>
    </source>
</evidence>
<evidence type="ECO:0000259" key="2">
    <source>
        <dbReference type="Pfam" id="PF07833"/>
    </source>
</evidence>
<dbReference type="PANTHER" id="PTHR40446:SF2">
    <property type="entry name" value="N-ACETYLGLUCOSAMINE-1-PHOSPHODIESTER ALPHA-N-ACETYLGLUCOSAMINIDASE"/>
    <property type="match status" value="1"/>
</dbReference>
<feature type="domain" description="Copper amine oxidase-like N-terminal" evidence="2">
    <location>
        <begin position="764"/>
        <end position="869"/>
    </location>
</feature>
<evidence type="ECO:0000256" key="1">
    <source>
        <dbReference type="SAM" id="SignalP"/>
    </source>
</evidence>
<dbReference type="EMBL" id="JAMDMJ010000010">
    <property type="protein sequence ID" value="MCY9596064.1"/>
    <property type="molecule type" value="Genomic_DNA"/>
</dbReference>
<dbReference type="Pfam" id="PF09992">
    <property type="entry name" value="NAGPA"/>
    <property type="match status" value="1"/>
</dbReference>
<reference evidence="4 7" key="2">
    <citation type="submission" date="2022-05" db="EMBL/GenBank/DDBJ databases">
        <title>Genome Sequencing of Bee-Associated Microbes.</title>
        <authorList>
            <person name="Dunlap C."/>
        </authorList>
    </citation>
    <scope>NUCLEOTIDE SEQUENCE [LARGE SCALE GENOMIC DNA]</scope>
    <source>
        <strain evidence="4 7">NRRL B-23120</strain>
    </source>
</reference>
<dbReference type="Proteomes" id="UP001527202">
    <property type="component" value="Unassembled WGS sequence"/>
</dbReference>
<accession>A0A410WQD6</accession>
<gene>
    <name evidence="4" type="ORF">M5X16_09780</name>
    <name evidence="5" type="ORF">PC41400_02615</name>
</gene>
<proteinExistence type="predicted"/>
<evidence type="ECO:0000259" key="3">
    <source>
        <dbReference type="Pfam" id="PF09992"/>
    </source>
</evidence>
<dbReference type="RefSeq" id="WP_042233815.1">
    <property type="nucleotide sequence ID" value="NZ_CP026520.1"/>
</dbReference>
<dbReference type="Pfam" id="PF07833">
    <property type="entry name" value="Cu_amine_oxidN1"/>
    <property type="match status" value="1"/>
</dbReference>
<evidence type="ECO:0000313" key="7">
    <source>
        <dbReference type="Proteomes" id="UP001527202"/>
    </source>
</evidence>
<dbReference type="Gene3D" id="2.60.120.430">
    <property type="entry name" value="Galactose-binding lectin"/>
    <property type="match status" value="1"/>
</dbReference>